<dbReference type="EMBL" id="JABSTV010001251">
    <property type="protein sequence ID" value="KAH7950887.1"/>
    <property type="molecule type" value="Genomic_DNA"/>
</dbReference>
<dbReference type="Proteomes" id="UP000821837">
    <property type="component" value="Chromosome 5"/>
</dbReference>
<dbReference type="InterPro" id="IPR002492">
    <property type="entry name" value="Transposase_Tc1-like"/>
</dbReference>
<gene>
    <name evidence="3" type="ORF">HPB52_003070</name>
</gene>
<reference evidence="3" key="2">
    <citation type="submission" date="2021-09" db="EMBL/GenBank/DDBJ databases">
        <authorList>
            <person name="Jia N."/>
            <person name="Wang J."/>
            <person name="Shi W."/>
            <person name="Du L."/>
            <person name="Sun Y."/>
            <person name="Zhan W."/>
            <person name="Jiang J."/>
            <person name="Wang Q."/>
            <person name="Zhang B."/>
            <person name="Ji P."/>
            <person name="Sakyi L.B."/>
            <person name="Cui X."/>
            <person name="Yuan T."/>
            <person name="Jiang B."/>
            <person name="Yang W."/>
            <person name="Lam T.T.-Y."/>
            <person name="Chang Q."/>
            <person name="Ding S."/>
            <person name="Wang X."/>
            <person name="Zhu J."/>
            <person name="Ruan X."/>
            <person name="Zhao L."/>
            <person name="Wei J."/>
            <person name="Que T."/>
            <person name="Du C."/>
            <person name="Cheng J."/>
            <person name="Dai P."/>
            <person name="Han X."/>
            <person name="Huang E."/>
            <person name="Gao Y."/>
            <person name="Liu J."/>
            <person name="Shao H."/>
            <person name="Ye R."/>
            <person name="Li L."/>
            <person name="Wei W."/>
            <person name="Wang X."/>
            <person name="Wang C."/>
            <person name="Huo Q."/>
            <person name="Li W."/>
            <person name="Guo W."/>
            <person name="Chen H."/>
            <person name="Chen S."/>
            <person name="Zhou L."/>
            <person name="Zhou L."/>
            <person name="Ni X."/>
            <person name="Tian J."/>
            <person name="Zhou Y."/>
            <person name="Sheng Y."/>
            <person name="Liu T."/>
            <person name="Pan Y."/>
            <person name="Xia L."/>
            <person name="Li J."/>
            <person name="Zhao F."/>
            <person name="Cao W."/>
        </authorList>
    </citation>
    <scope>NUCLEOTIDE SEQUENCE</scope>
    <source>
        <strain evidence="3">Rsan-2018</strain>
        <tissue evidence="3">Larvae</tissue>
    </source>
</reference>
<feature type="domain" description="Transposase Tc1-like" evidence="2">
    <location>
        <begin position="68"/>
        <end position="135"/>
    </location>
</feature>
<dbReference type="Gene3D" id="1.10.10.10">
    <property type="entry name" value="Winged helix-like DNA-binding domain superfamily/Winged helix DNA-binding domain"/>
    <property type="match status" value="1"/>
</dbReference>
<comment type="subcellular location">
    <subcellularLocation>
        <location evidence="1">Nucleus</location>
    </subcellularLocation>
</comment>
<proteinExistence type="predicted"/>
<dbReference type="Pfam" id="PF13551">
    <property type="entry name" value="HTH_29"/>
    <property type="match status" value="1"/>
</dbReference>
<dbReference type="Pfam" id="PF01498">
    <property type="entry name" value="HTH_Tnp_Tc3_2"/>
    <property type="match status" value="1"/>
</dbReference>
<dbReference type="AlphaFoldDB" id="A0A9D4SVI5"/>
<dbReference type="GO" id="GO:0015074">
    <property type="term" value="P:DNA integration"/>
    <property type="evidence" value="ECO:0007669"/>
    <property type="project" value="InterPro"/>
</dbReference>
<evidence type="ECO:0000259" key="2">
    <source>
        <dbReference type="Pfam" id="PF01498"/>
    </source>
</evidence>
<name>A0A9D4SVI5_RHISA</name>
<protein>
    <recommendedName>
        <fullName evidence="2">Transposase Tc1-like domain-containing protein</fullName>
    </recommendedName>
</protein>
<dbReference type="GO" id="GO:0005634">
    <property type="term" value="C:nucleus"/>
    <property type="evidence" value="ECO:0007669"/>
    <property type="project" value="UniProtKB-SubCell"/>
</dbReference>
<reference evidence="3" key="1">
    <citation type="journal article" date="2020" name="Cell">
        <title>Large-Scale Comparative Analyses of Tick Genomes Elucidate Their Genetic Diversity and Vector Capacities.</title>
        <authorList>
            <consortium name="Tick Genome and Microbiome Consortium (TIGMIC)"/>
            <person name="Jia N."/>
            <person name="Wang J."/>
            <person name="Shi W."/>
            <person name="Du L."/>
            <person name="Sun Y."/>
            <person name="Zhan W."/>
            <person name="Jiang J.F."/>
            <person name="Wang Q."/>
            <person name="Zhang B."/>
            <person name="Ji P."/>
            <person name="Bell-Sakyi L."/>
            <person name="Cui X.M."/>
            <person name="Yuan T.T."/>
            <person name="Jiang B.G."/>
            <person name="Yang W.F."/>
            <person name="Lam T.T."/>
            <person name="Chang Q.C."/>
            <person name="Ding S.J."/>
            <person name="Wang X.J."/>
            <person name="Zhu J.G."/>
            <person name="Ruan X.D."/>
            <person name="Zhao L."/>
            <person name="Wei J.T."/>
            <person name="Ye R.Z."/>
            <person name="Que T.C."/>
            <person name="Du C.H."/>
            <person name="Zhou Y.H."/>
            <person name="Cheng J.X."/>
            <person name="Dai P.F."/>
            <person name="Guo W.B."/>
            <person name="Han X.H."/>
            <person name="Huang E.J."/>
            <person name="Li L.F."/>
            <person name="Wei W."/>
            <person name="Gao Y.C."/>
            <person name="Liu J.Z."/>
            <person name="Shao H.Z."/>
            <person name="Wang X."/>
            <person name="Wang C.C."/>
            <person name="Yang T.C."/>
            <person name="Huo Q.B."/>
            <person name="Li W."/>
            <person name="Chen H.Y."/>
            <person name="Chen S.E."/>
            <person name="Zhou L.G."/>
            <person name="Ni X.B."/>
            <person name="Tian J.H."/>
            <person name="Sheng Y."/>
            <person name="Liu T."/>
            <person name="Pan Y.S."/>
            <person name="Xia L.Y."/>
            <person name="Li J."/>
            <person name="Zhao F."/>
            <person name="Cao W.C."/>
        </authorList>
    </citation>
    <scope>NUCLEOTIDE SEQUENCE</scope>
    <source>
        <strain evidence="3">Rsan-2018</strain>
    </source>
</reference>
<dbReference type="Gene3D" id="3.30.420.10">
    <property type="entry name" value="Ribonuclease H-like superfamily/Ribonuclease H"/>
    <property type="match status" value="1"/>
</dbReference>
<dbReference type="InterPro" id="IPR052338">
    <property type="entry name" value="Transposase_5"/>
</dbReference>
<dbReference type="GO" id="GO:0006313">
    <property type="term" value="P:DNA transposition"/>
    <property type="evidence" value="ECO:0007669"/>
    <property type="project" value="InterPro"/>
</dbReference>
<accession>A0A9D4SVI5</accession>
<organism evidence="3 4">
    <name type="scientific">Rhipicephalus sanguineus</name>
    <name type="common">Brown dog tick</name>
    <name type="synonym">Ixodes sanguineus</name>
    <dbReference type="NCBI Taxonomy" id="34632"/>
    <lineage>
        <taxon>Eukaryota</taxon>
        <taxon>Metazoa</taxon>
        <taxon>Ecdysozoa</taxon>
        <taxon>Arthropoda</taxon>
        <taxon>Chelicerata</taxon>
        <taxon>Arachnida</taxon>
        <taxon>Acari</taxon>
        <taxon>Parasitiformes</taxon>
        <taxon>Ixodida</taxon>
        <taxon>Ixodoidea</taxon>
        <taxon>Ixodidae</taxon>
        <taxon>Rhipicephalinae</taxon>
        <taxon>Rhipicephalus</taxon>
        <taxon>Rhipicephalus</taxon>
    </lineage>
</organism>
<sequence>MPKRVPIDERRRIVDLSIQGVSQREICRLTRRSMSAVNRIIQAYRSEDGRLKDAARPGRSRCTLEESDRLIVAAAVADPFQSAQQIKTALDLQVGVETIRRRLREAGLHGFIAAQKPHLTERQRRQRLEFARAHEHWTVEDWKEVIFSDESTFCSRWDQELHVWRPYKCRYDPGYISEVHSSGRCAVNVWGAVSKDGLGPLVRLSRSFTAGAYCEILDSHLLPYALDGPFKDGCFWFQQDLSPVHTARTVRNLLEERDASADELWFAIAGEWQRLGERKDFIESLYESLPRRMQAAIRVDGACTRY</sequence>
<evidence type="ECO:0000313" key="3">
    <source>
        <dbReference type="EMBL" id="KAH7950887.1"/>
    </source>
</evidence>
<dbReference type="InterPro" id="IPR036388">
    <property type="entry name" value="WH-like_DNA-bd_sf"/>
</dbReference>
<evidence type="ECO:0000313" key="4">
    <source>
        <dbReference type="Proteomes" id="UP000821837"/>
    </source>
</evidence>
<dbReference type="PANTHER" id="PTHR23022:SF134">
    <property type="entry name" value="TRANSPOSABLE ELEMENT TC1 TRANSPOSASE"/>
    <property type="match status" value="1"/>
</dbReference>
<dbReference type="InterPro" id="IPR009057">
    <property type="entry name" value="Homeodomain-like_sf"/>
</dbReference>
<dbReference type="SUPFAM" id="SSF46689">
    <property type="entry name" value="Homeodomain-like"/>
    <property type="match status" value="1"/>
</dbReference>
<keyword evidence="4" id="KW-1185">Reference proteome</keyword>
<dbReference type="PANTHER" id="PTHR23022">
    <property type="entry name" value="TRANSPOSABLE ELEMENT-RELATED"/>
    <property type="match status" value="1"/>
</dbReference>
<dbReference type="InterPro" id="IPR036397">
    <property type="entry name" value="RNaseH_sf"/>
</dbReference>
<comment type="caution">
    <text evidence="3">The sequence shown here is derived from an EMBL/GenBank/DDBJ whole genome shotgun (WGS) entry which is preliminary data.</text>
</comment>
<dbReference type="GO" id="GO:0003677">
    <property type="term" value="F:DNA binding"/>
    <property type="evidence" value="ECO:0007669"/>
    <property type="project" value="InterPro"/>
</dbReference>
<evidence type="ECO:0000256" key="1">
    <source>
        <dbReference type="ARBA" id="ARBA00004123"/>
    </source>
</evidence>